<dbReference type="EMBL" id="OU895879">
    <property type="protein sequence ID" value="CAG9806302.1"/>
    <property type="molecule type" value="Genomic_DNA"/>
</dbReference>
<dbReference type="InterPro" id="IPR036116">
    <property type="entry name" value="FN3_sf"/>
</dbReference>
<feature type="signal peptide" evidence="3">
    <location>
        <begin position="1"/>
        <end position="20"/>
    </location>
</feature>
<evidence type="ECO:0000313" key="7">
    <source>
        <dbReference type="Proteomes" id="UP001153620"/>
    </source>
</evidence>
<sequence>MNFLAKIHFGLLLFGLFSRAARIFDEENIPMKQISVTAGYNLTLTCPGVNEHSLIDTLVWKKSQQTLLKFVNGLPMVNNLRISLLTDNYSLYFNKTVSTDTGEYSCIINDRHSPESIIDLLIQDVPAPPERPLITYFTSRQVNLSWAHLQDSRNDPVIDFIIQIRVGENGAWDEWPEVHTNGSEASYVVRKLLPFTVYSFRILAVNKLGISLPSKESYYICTLREAPVGKPTTTVAHNTSSTSVRISWKPPTLDTIHGEFLGYRITYRARDKQPEDIKEIYIRDSSVESHEITNLETFTQYLVSVQVFNPEGPGPSSTVLIMTDEGVPSKPQNVRVLDITSTTIKISWHEPERPNGVIHAYRVYYVFLNQTLLHLPMLKNDASVGSPFHYTLINLKPYTEYKIIVIAFTLKYDGEPSDPVIQRTDIAGPSAPQIINLTCHSQDAIFLQWRRPTSFYNSIDFYVINYKENSYSNYQQIQLNTSSSYPETAIIIQNLTTYNVYTVNVQAASSSIINPRRILLGSHSASRKITLQPNCETIQPLLRQSTNEYDIPILAAIVGSFGFIFFVLLIILWRKCCSSSNYREPSSPQQTNQPQTVIINWEANGVEKNETIHTNGGLNGYNHSKNV</sequence>
<dbReference type="AlphaFoldDB" id="A0A9N9RWL3"/>
<dbReference type="FunFam" id="2.60.40.10:FF:002711">
    <property type="entry name" value="Receptor-type tyrosine-protein phosphatase gamma"/>
    <property type="match status" value="1"/>
</dbReference>
<dbReference type="InterPro" id="IPR003961">
    <property type="entry name" value="FN3_dom"/>
</dbReference>
<dbReference type="SUPFAM" id="SSF49265">
    <property type="entry name" value="Fibronectin type III"/>
    <property type="match status" value="2"/>
</dbReference>
<dbReference type="OrthoDB" id="6138780at2759"/>
<gene>
    <name evidence="6" type="ORF">CHIRRI_LOCUS9162</name>
</gene>
<dbReference type="PANTHER" id="PTHR13817:SF166">
    <property type="entry name" value="NEURONAL IGCAM-RELATED"/>
    <property type="match status" value="1"/>
</dbReference>
<evidence type="ECO:0000256" key="3">
    <source>
        <dbReference type="SAM" id="SignalP"/>
    </source>
</evidence>
<feature type="domain" description="Fibronectin type-III" evidence="5">
    <location>
        <begin position="428"/>
        <end position="534"/>
    </location>
</feature>
<feature type="chain" id="PRO_5040114175" evidence="3">
    <location>
        <begin position="21"/>
        <end position="627"/>
    </location>
</feature>
<dbReference type="SUPFAM" id="SSF48726">
    <property type="entry name" value="Immunoglobulin"/>
    <property type="match status" value="1"/>
</dbReference>
<evidence type="ECO:0000259" key="4">
    <source>
        <dbReference type="PROSITE" id="PS50835"/>
    </source>
</evidence>
<name>A0A9N9RWL3_9DIPT</name>
<feature type="domain" description="Fibronectin type-III" evidence="5">
    <location>
        <begin position="227"/>
        <end position="327"/>
    </location>
</feature>
<dbReference type="CDD" id="cd00063">
    <property type="entry name" value="FN3"/>
    <property type="match status" value="4"/>
</dbReference>
<keyword evidence="2" id="KW-1133">Transmembrane helix</keyword>
<keyword evidence="7" id="KW-1185">Reference proteome</keyword>
<keyword evidence="2" id="KW-0812">Transmembrane</keyword>
<keyword evidence="3" id="KW-0732">Signal</keyword>
<evidence type="ECO:0000313" key="6">
    <source>
        <dbReference type="EMBL" id="CAG9806302.1"/>
    </source>
</evidence>
<dbReference type="InterPro" id="IPR003599">
    <property type="entry name" value="Ig_sub"/>
</dbReference>
<evidence type="ECO:0000256" key="1">
    <source>
        <dbReference type="ARBA" id="ARBA00022737"/>
    </source>
</evidence>
<dbReference type="FunFam" id="2.60.40.10:FF:001386">
    <property type="entry name" value="Receptor-type tyrosine-protein phosphatase gamma"/>
    <property type="match status" value="1"/>
</dbReference>
<proteinExistence type="predicted"/>
<dbReference type="InterPro" id="IPR013151">
    <property type="entry name" value="Immunoglobulin_dom"/>
</dbReference>
<reference evidence="6" key="2">
    <citation type="submission" date="2022-10" db="EMBL/GenBank/DDBJ databases">
        <authorList>
            <consortium name="ENA_rothamsted_submissions"/>
            <consortium name="culmorum"/>
            <person name="King R."/>
        </authorList>
    </citation>
    <scope>NUCLEOTIDE SEQUENCE</scope>
</reference>
<dbReference type="Pfam" id="PF00047">
    <property type="entry name" value="ig"/>
    <property type="match status" value="1"/>
</dbReference>
<dbReference type="PROSITE" id="PS50835">
    <property type="entry name" value="IG_LIKE"/>
    <property type="match status" value="1"/>
</dbReference>
<keyword evidence="2" id="KW-0472">Membrane</keyword>
<keyword evidence="1" id="KW-0677">Repeat</keyword>
<dbReference type="InterPro" id="IPR013783">
    <property type="entry name" value="Ig-like_fold"/>
</dbReference>
<dbReference type="PROSITE" id="PS50853">
    <property type="entry name" value="FN3"/>
    <property type="match status" value="4"/>
</dbReference>
<dbReference type="Proteomes" id="UP001153620">
    <property type="component" value="Chromosome 3"/>
</dbReference>
<dbReference type="Gene3D" id="2.60.40.10">
    <property type="entry name" value="Immunoglobulins"/>
    <property type="match status" value="5"/>
</dbReference>
<dbReference type="PANTHER" id="PTHR13817">
    <property type="entry name" value="TITIN"/>
    <property type="match status" value="1"/>
</dbReference>
<dbReference type="InterPro" id="IPR050964">
    <property type="entry name" value="Striated_Muscle_Regulatory"/>
</dbReference>
<organism evidence="6 7">
    <name type="scientific">Chironomus riparius</name>
    <dbReference type="NCBI Taxonomy" id="315576"/>
    <lineage>
        <taxon>Eukaryota</taxon>
        <taxon>Metazoa</taxon>
        <taxon>Ecdysozoa</taxon>
        <taxon>Arthropoda</taxon>
        <taxon>Hexapoda</taxon>
        <taxon>Insecta</taxon>
        <taxon>Pterygota</taxon>
        <taxon>Neoptera</taxon>
        <taxon>Endopterygota</taxon>
        <taxon>Diptera</taxon>
        <taxon>Nematocera</taxon>
        <taxon>Chironomoidea</taxon>
        <taxon>Chironomidae</taxon>
        <taxon>Chironominae</taxon>
        <taxon>Chironomus</taxon>
    </lineage>
</organism>
<protein>
    <submittedName>
        <fullName evidence="6">Uncharacterized protein</fullName>
    </submittedName>
</protein>
<evidence type="ECO:0000256" key="2">
    <source>
        <dbReference type="SAM" id="Phobius"/>
    </source>
</evidence>
<feature type="domain" description="Fibronectin type-III" evidence="5">
    <location>
        <begin position="330"/>
        <end position="427"/>
    </location>
</feature>
<feature type="domain" description="Fibronectin type-III" evidence="5">
    <location>
        <begin position="128"/>
        <end position="225"/>
    </location>
</feature>
<accession>A0A9N9RWL3</accession>
<reference evidence="6" key="1">
    <citation type="submission" date="2022-01" db="EMBL/GenBank/DDBJ databases">
        <authorList>
            <person name="King R."/>
        </authorList>
    </citation>
    <scope>NUCLEOTIDE SEQUENCE</scope>
</reference>
<dbReference type="SMART" id="SM00409">
    <property type="entry name" value="IG"/>
    <property type="match status" value="1"/>
</dbReference>
<feature type="transmembrane region" description="Helical" evidence="2">
    <location>
        <begin position="551"/>
        <end position="573"/>
    </location>
</feature>
<feature type="domain" description="Ig-like" evidence="4">
    <location>
        <begin position="21"/>
        <end position="118"/>
    </location>
</feature>
<dbReference type="InterPro" id="IPR007110">
    <property type="entry name" value="Ig-like_dom"/>
</dbReference>
<dbReference type="SMART" id="SM00060">
    <property type="entry name" value="FN3"/>
    <property type="match status" value="4"/>
</dbReference>
<dbReference type="Pfam" id="PF00041">
    <property type="entry name" value="fn3"/>
    <property type="match status" value="4"/>
</dbReference>
<dbReference type="InterPro" id="IPR036179">
    <property type="entry name" value="Ig-like_dom_sf"/>
</dbReference>
<evidence type="ECO:0000259" key="5">
    <source>
        <dbReference type="PROSITE" id="PS50853"/>
    </source>
</evidence>